<keyword evidence="4" id="KW-1185">Reference proteome</keyword>
<dbReference type="Proteomes" id="UP001595776">
    <property type="component" value="Unassembled WGS sequence"/>
</dbReference>
<keyword evidence="2" id="KW-0732">Signal</keyword>
<dbReference type="RefSeq" id="WP_068143146.1">
    <property type="nucleotide sequence ID" value="NZ_JBHSCR010000014.1"/>
</dbReference>
<comment type="caution">
    <text evidence="3">The sequence shown here is derived from an EMBL/GenBank/DDBJ whole genome shotgun (WGS) entry which is preliminary data.</text>
</comment>
<sequence length="180" mass="19467">MVKISAKFVPIFSAILLLSACSGGKGDWPNLSDPVPDPSEREREIVRSEIPPAIPNSKPQPPVRPALSGGVAPAPASDPIPGTEKDASDLLLKIKEALRDETLAYRKAKAKIAEAEEGDAQQDAWFSAQLALTRLSRTASRLDTLLALDMPRIVAEASAETEIMERFVVGERQKLFEAKP</sequence>
<feature type="region of interest" description="Disordered" evidence="1">
    <location>
        <begin position="27"/>
        <end position="83"/>
    </location>
</feature>
<name>A0ABV8UC18_9PROT</name>
<reference evidence="4" key="1">
    <citation type="journal article" date="2019" name="Int. J. Syst. Evol. Microbiol.">
        <title>The Global Catalogue of Microorganisms (GCM) 10K type strain sequencing project: providing services to taxonomists for standard genome sequencing and annotation.</title>
        <authorList>
            <consortium name="The Broad Institute Genomics Platform"/>
            <consortium name="The Broad Institute Genome Sequencing Center for Infectious Disease"/>
            <person name="Wu L."/>
            <person name="Ma J."/>
        </authorList>
    </citation>
    <scope>NUCLEOTIDE SEQUENCE [LARGE SCALE GENOMIC DNA]</scope>
    <source>
        <strain evidence="4">CGMCC 1.15304</strain>
    </source>
</reference>
<gene>
    <name evidence="3" type="ORF">ACFO5Q_12570</name>
</gene>
<dbReference type="EMBL" id="JBHSCR010000014">
    <property type="protein sequence ID" value="MFC4348680.1"/>
    <property type="molecule type" value="Genomic_DNA"/>
</dbReference>
<feature type="compositionally biased region" description="Pro residues" evidence="1">
    <location>
        <begin position="52"/>
        <end position="64"/>
    </location>
</feature>
<evidence type="ECO:0000313" key="4">
    <source>
        <dbReference type="Proteomes" id="UP001595776"/>
    </source>
</evidence>
<feature type="signal peptide" evidence="2">
    <location>
        <begin position="1"/>
        <end position="22"/>
    </location>
</feature>
<protein>
    <submittedName>
        <fullName evidence="3">Uncharacterized protein</fullName>
    </submittedName>
</protein>
<organism evidence="3 4">
    <name type="scientific">Kordiimonas lipolytica</name>
    <dbReference type="NCBI Taxonomy" id="1662421"/>
    <lineage>
        <taxon>Bacteria</taxon>
        <taxon>Pseudomonadati</taxon>
        <taxon>Pseudomonadota</taxon>
        <taxon>Alphaproteobacteria</taxon>
        <taxon>Kordiimonadales</taxon>
        <taxon>Kordiimonadaceae</taxon>
        <taxon>Kordiimonas</taxon>
    </lineage>
</organism>
<dbReference type="PROSITE" id="PS51257">
    <property type="entry name" value="PROKAR_LIPOPROTEIN"/>
    <property type="match status" value="1"/>
</dbReference>
<evidence type="ECO:0000256" key="2">
    <source>
        <dbReference type="SAM" id="SignalP"/>
    </source>
</evidence>
<evidence type="ECO:0000256" key="1">
    <source>
        <dbReference type="SAM" id="MobiDB-lite"/>
    </source>
</evidence>
<evidence type="ECO:0000313" key="3">
    <source>
        <dbReference type="EMBL" id="MFC4348680.1"/>
    </source>
</evidence>
<proteinExistence type="predicted"/>
<feature type="compositionally biased region" description="Basic and acidic residues" evidence="1">
    <location>
        <begin position="38"/>
        <end position="47"/>
    </location>
</feature>
<feature type="chain" id="PRO_5047106770" evidence="2">
    <location>
        <begin position="23"/>
        <end position="180"/>
    </location>
</feature>
<accession>A0ABV8UC18</accession>